<dbReference type="EMBL" id="BOPF01000019">
    <property type="protein sequence ID" value="GIJ48137.1"/>
    <property type="molecule type" value="Genomic_DNA"/>
</dbReference>
<keyword evidence="5" id="KW-0418">Kinase</keyword>
<proteinExistence type="predicted"/>
<dbReference type="InterPro" id="IPR011009">
    <property type="entry name" value="Kinase-like_dom_sf"/>
</dbReference>
<name>A0A8J3YPE6_9ACTN</name>
<reference evidence="10" key="1">
    <citation type="submission" date="2021-01" db="EMBL/GenBank/DDBJ databases">
        <title>Whole genome shotgun sequence of Virgisporangium aliadipatigenens NBRC 105644.</title>
        <authorList>
            <person name="Komaki H."/>
            <person name="Tamura T."/>
        </authorList>
    </citation>
    <scope>NUCLEOTIDE SEQUENCE</scope>
    <source>
        <strain evidence="10">NBRC 105644</strain>
    </source>
</reference>
<dbReference type="PROSITE" id="PS00108">
    <property type="entry name" value="PROTEIN_KINASE_ST"/>
    <property type="match status" value="1"/>
</dbReference>
<dbReference type="GO" id="GO:0005524">
    <property type="term" value="F:ATP binding"/>
    <property type="evidence" value="ECO:0007669"/>
    <property type="project" value="UniProtKB-UniRule"/>
</dbReference>
<keyword evidence="4 7" id="KW-0547">Nucleotide-binding</keyword>
<dbReference type="AlphaFoldDB" id="A0A8J3YPE6"/>
<keyword evidence="6 7" id="KW-0067">ATP-binding</keyword>
<evidence type="ECO:0000259" key="9">
    <source>
        <dbReference type="PROSITE" id="PS50011"/>
    </source>
</evidence>
<dbReference type="PROSITE" id="PS50011">
    <property type="entry name" value="PROTEIN_KINASE_DOM"/>
    <property type="match status" value="1"/>
</dbReference>
<dbReference type="SMART" id="SM00220">
    <property type="entry name" value="S_TKc"/>
    <property type="match status" value="1"/>
</dbReference>
<dbReference type="CDD" id="cd14014">
    <property type="entry name" value="STKc_PknB_like"/>
    <property type="match status" value="1"/>
</dbReference>
<accession>A0A8J3YPE6</accession>
<keyword evidence="3" id="KW-0808">Transferase</keyword>
<evidence type="ECO:0000256" key="5">
    <source>
        <dbReference type="ARBA" id="ARBA00022777"/>
    </source>
</evidence>
<evidence type="ECO:0000256" key="6">
    <source>
        <dbReference type="ARBA" id="ARBA00022840"/>
    </source>
</evidence>
<dbReference type="Gene3D" id="3.30.200.20">
    <property type="entry name" value="Phosphorylase Kinase, domain 1"/>
    <property type="match status" value="1"/>
</dbReference>
<dbReference type="EC" id="2.7.11.1" evidence="1"/>
<evidence type="ECO:0000313" key="10">
    <source>
        <dbReference type="EMBL" id="GIJ48137.1"/>
    </source>
</evidence>
<gene>
    <name evidence="10" type="ORF">Val02_50230</name>
</gene>
<protein>
    <recommendedName>
        <fullName evidence="1">non-specific serine/threonine protein kinase</fullName>
        <ecNumber evidence="1">2.7.11.1</ecNumber>
    </recommendedName>
</protein>
<evidence type="ECO:0000256" key="1">
    <source>
        <dbReference type="ARBA" id="ARBA00012513"/>
    </source>
</evidence>
<sequence length="304" mass="32127">MTGLRAPGQRYELQEIVGSGGTAQVWRAWDRVLQRDIAVKHITAAPCVAADDLAGIRRYAEHEARAAARVNHPGVARLYDLVDLGGFPAIVGEYVPARSLRELVDNAGLLPPGYVAAVGAELAAALAAVHRAGVLHRDVKPSNVLVASGRRVVLTDFGIAHIGPGDDGGEVLGTPAYAPPERLLRGVSLAAGDVWSLGATLYTAVEGRPPHLRRSVHATLIAVAGGVPDPPHRAGPLWPLIRRMLQPDPVCRPGIERVRGQLCRLAAAGGADRSAAGPRRTGDRRPSRPDHPAISTVRSSNRLV</sequence>
<dbReference type="Proteomes" id="UP000619260">
    <property type="component" value="Unassembled WGS sequence"/>
</dbReference>
<dbReference type="Pfam" id="PF00069">
    <property type="entry name" value="Pkinase"/>
    <property type="match status" value="1"/>
</dbReference>
<feature type="region of interest" description="Disordered" evidence="8">
    <location>
        <begin position="267"/>
        <end position="304"/>
    </location>
</feature>
<dbReference type="PANTHER" id="PTHR43289:SF6">
    <property type="entry name" value="SERINE_THREONINE-PROTEIN KINASE NEKL-3"/>
    <property type="match status" value="1"/>
</dbReference>
<evidence type="ECO:0000256" key="2">
    <source>
        <dbReference type="ARBA" id="ARBA00022527"/>
    </source>
</evidence>
<dbReference type="SUPFAM" id="SSF56112">
    <property type="entry name" value="Protein kinase-like (PK-like)"/>
    <property type="match status" value="1"/>
</dbReference>
<evidence type="ECO:0000256" key="7">
    <source>
        <dbReference type="PROSITE-ProRule" id="PRU10141"/>
    </source>
</evidence>
<dbReference type="Gene3D" id="1.10.510.10">
    <property type="entry name" value="Transferase(Phosphotransferase) domain 1"/>
    <property type="match status" value="1"/>
</dbReference>
<organism evidence="10 11">
    <name type="scientific">Virgisporangium aliadipatigenens</name>
    <dbReference type="NCBI Taxonomy" id="741659"/>
    <lineage>
        <taxon>Bacteria</taxon>
        <taxon>Bacillati</taxon>
        <taxon>Actinomycetota</taxon>
        <taxon>Actinomycetes</taxon>
        <taxon>Micromonosporales</taxon>
        <taxon>Micromonosporaceae</taxon>
        <taxon>Virgisporangium</taxon>
    </lineage>
</organism>
<feature type="binding site" evidence="7">
    <location>
        <position position="40"/>
    </location>
    <ligand>
        <name>ATP</name>
        <dbReference type="ChEBI" id="CHEBI:30616"/>
    </ligand>
</feature>
<keyword evidence="11" id="KW-1185">Reference proteome</keyword>
<feature type="compositionally biased region" description="Low complexity" evidence="8">
    <location>
        <begin position="267"/>
        <end position="279"/>
    </location>
</feature>
<dbReference type="GO" id="GO:0004674">
    <property type="term" value="F:protein serine/threonine kinase activity"/>
    <property type="evidence" value="ECO:0007669"/>
    <property type="project" value="UniProtKB-KW"/>
</dbReference>
<dbReference type="RefSeq" id="WP_203901635.1">
    <property type="nucleotide sequence ID" value="NZ_BOPF01000019.1"/>
</dbReference>
<dbReference type="InterPro" id="IPR008271">
    <property type="entry name" value="Ser/Thr_kinase_AS"/>
</dbReference>
<comment type="caution">
    <text evidence="10">The sequence shown here is derived from an EMBL/GenBank/DDBJ whole genome shotgun (WGS) entry which is preliminary data.</text>
</comment>
<feature type="domain" description="Protein kinase" evidence="9">
    <location>
        <begin position="11"/>
        <end position="294"/>
    </location>
</feature>
<evidence type="ECO:0000256" key="8">
    <source>
        <dbReference type="SAM" id="MobiDB-lite"/>
    </source>
</evidence>
<keyword evidence="2" id="KW-0723">Serine/threonine-protein kinase</keyword>
<dbReference type="InterPro" id="IPR000719">
    <property type="entry name" value="Prot_kinase_dom"/>
</dbReference>
<feature type="compositionally biased region" description="Basic and acidic residues" evidence="8">
    <location>
        <begin position="280"/>
        <end position="291"/>
    </location>
</feature>
<dbReference type="PANTHER" id="PTHR43289">
    <property type="entry name" value="MITOGEN-ACTIVATED PROTEIN KINASE KINASE KINASE 20-RELATED"/>
    <property type="match status" value="1"/>
</dbReference>
<evidence type="ECO:0000256" key="4">
    <source>
        <dbReference type="ARBA" id="ARBA00022741"/>
    </source>
</evidence>
<dbReference type="InterPro" id="IPR017441">
    <property type="entry name" value="Protein_kinase_ATP_BS"/>
</dbReference>
<evidence type="ECO:0000313" key="11">
    <source>
        <dbReference type="Proteomes" id="UP000619260"/>
    </source>
</evidence>
<dbReference type="PROSITE" id="PS00107">
    <property type="entry name" value="PROTEIN_KINASE_ATP"/>
    <property type="match status" value="1"/>
</dbReference>
<evidence type="ECO:0000256" key="3">
    <source>
        <dbReference type="ARBA" id="ARBA00022679"/>
    </source>
</evidence>